<evidence type="ECO:0000313" key="2">
    <source>
        <dbReference type="EMBL" id="SFD03770.1"/>
    </source>
</evidence>
<dbReference type="Gene3D" id="3.80.10.10">
    <property type="entry name" value="Ribonuclease Inhibitor"/>
    <property type="match status" value="1"/>
</dbReference>
<name>A0A1I1PCS0_RUMAL</name>
<feature type="transmembrane region" description="Helical" evidence="1">
    <location>
        <begin position="7"/>
        <end position="29"/>
    </location>
</feature>
<dbReference type="RefSeq" id="WP_074962714.1">
    <property type="nucleotide sequence ID" value="NZ_FOKQ01000030.1"/>
</dbReference>
<dbReference type="SUPFAM" id="SSF52047">
    <property type="entry name" value="RNI-like"/>
    <property type="match status" value="1"/>
</dbReference>
<organism evidence="2 3">
    <name type="scientific">Ruminococcus albus</name>
    <dbReference type="NCBI Taxonomy" id="1264"/>
    <lineage>
        <taxon>Bacteria</taxon>
        <taxon>Bacillati</taxon>
        <taxon>Bacillota</taxon>
        <taxon>Clostridia</taxon>
        <taxon>Eubacteriales</taxon>
        <taxon>Oscillospiraceae</taxon>
        <taxon>Ruminococcus</taxon>
    </lineage>
</organism>
<dbReference type="InterPro" id="IPR032675">
    <property type="entry name" value="LRR_dom_sf"/>
</dbReference>
<keyword evidence="1" id="KW-0812">Transmembrane</keyword>
<dbReference type="Proteomes" id="UP000182192">
    <property type="component" value="Unassembled WGS sequence"/>
</dbReference>
<sequence>MKKIKPIYKFFICVITCIFIFVFGTRLIFGAFPIIYIDGERYWLYSSEVILKPYILDQKELDKISHFVRLKRLSVGTYRTDLSCLNGLTGLEKLNLDFTSSDVRVVDFEKLETFPDLKFFSIVSNNFDGSFIERSKDLEVLYITSNFAVNSEKIWNCRKLKEVVIGVRSGEFSFDGVSKLDDLEFLVISDHGVDETEKASITGTSELSKCKNLSKLVLLCDIDDYSFLNDMPALKELTVYEGVLSADIEKTLKAKGVEIKYNERNDKKI</sequence>
<dbReference type="OrthoDB" id="9818913at2"/>
<gene>
    <name evidence="2" type="ORF">SAMN02910406_02941</name>
</gene>
<keyword evidence="1" id="KW-0472">Membrane</keyword>
<reference evidence="2 3" key="1">
    <citation type="submission" date="2016-10" db="EMBL/GenBank/DDBJ databases">
        <authorList>
            <person name="de Groot N.N."/>
        </authorList>
    </citation>
    <scope>NUCLEOTIDE SEQUENCE [LARGE SCALE GENOMIC DNA]</scope>
    <source>
        <strain evidence="2 3">AR67</strain>
    </source>
</reference>
<dbReference type="EMBL" id="FOKQ01000030">
    <property type="protein sequence ID" value="SFD03770.1"/>
    <property type="molecule type" value="Genomic_DNA"/>
</dbReference>
<keyword evidence="1" id="KW-1133">Transmembrane helix</keyword>
<evidence type="ECO:0008006" key="4">
    <source>
        <dbReference type="Google" id="ProtNLM"/>
    </source>
</evidence>
<proteinExistence type="predicted"/>
<evidence type="ECO:0000256" key="1">
    <source>
        <dbReference type="SAM" id="Phobius"/>
    </source>
</evidence>
<protein>
    <recommendedName>
        <fullName evidence="4">Leucine rich repeat-containing protein</fullName>
    </recommendedName>
</protein>
<evidence type="ECO:0000313" key="3">
    <source>
        <dbReference type="Proteomes" id="UP000182192"/>
    </source>
</evidence>
<accession>A0A1I1PCS0</accession>
<dbReference type="AlphaFoldDB" id="A0A1I1PCS0"/>